<gene>
    <name evidence="2" type="ordered locus">SFHH103_05973</name>
</gene>
<protein>
    <submittedName>
        <fullName evidence="2">Uncharacterized protein</fullName>
    </submittedName>
</protein>
<name>A0A0B7MLG1_SINF1</name>
<reference evidence="2 3" key="1">
    <citation type="journal article" date="2012" name="J. Bacteriol.">
        <title>Genome sequence of the soybean symbiont Sinorhizobium fredii HH103.</title>
        <authorList>
            <person name="Weidner S."/>
            <person name="Becker A."/>
            <person name="Bonilla I."/>
            <person name="Jaenicke S."/>
            <person name="Lloret J."/>
            <person name="Margaret I."/>
            <person name="Puhler A."/>
            <person name="Ruiz-Sainz J.E."/>
            <person name="Schneiker-Bekel S."/>
            <person name="Szczepanowski R."/>
            <person name="Vinardell J.M."/>
            <person name="Zehner S."/>
            <person name="Gottfert M."/>
        </authorList>
    </citation>
    <scope>NUCLEOTIDE SEQUENCE [LARGE SCALE GENOMIC DNA]</scope>
    <source>
        <strain evidence="2 3">HH103</strain>
        <plasmid evidence="3">pSfHH103e</plasmid>
    </source>
</reference>
<geneLocation type="plasmid" evidence="2 3">
    <name>pSfHH103e</name>
</geneLocation>
<dbReference type="HOGENOM" id="CLU_2481110_0_0_5"/>
<dbReference type="KEGG" id="sfh:SFHH103_05973"/>
<proteinExistence type="predicted"/>
<feature type="region of interest" description="Disordered" evidence="1">
    <location>
        <begin position="39"/>
        <end position="71"/>
    </location>
</feature>
<dbReference type="AlphaFoldDB" id="A0A0B7MLG1"/>
<accession>A0A0B7MLG1</accession>
<dbReference type="EMBL" id="HE616899">
    <property type="protein sequence ID" value="CEO91181.1"/>
    <property type="molecule type" value="Genomic_DNA"/>
</dbReference>
<keyword evidence="2" id="KW-0614">Plasmid</keyword>
<evidence type="ECO:0000313" key="2">
    <source>
        <dbReference type="EMBL" id="CEO91181.1"/>
    </source>
</evidence>
<evidence type="ECO:0000256" key="1">
    <source>
        <dbReference type="SAM" id="MobiDB-lite"/>
    </source>
</evidence>
<evidence type="ECO:0000313" key="3">
    <source>
        <dbReference type="Proteomes" id="UP000007735"/>
    </source>
</evidence>
<sequence length="87" mass="9621">MKLAEEISFFLSNLWDQNLRRPDEFSLFSVPCPDNCDNGDGSLRERPGLSGTGCDGSRKHGGRSSQSDRCDKTAPAQFQIVLLLMSI</sequence>
<organism evidence="2 3">
    <name type="scientific">Sinorhizobium fredii (strain HH103)</name>
    <dbReference type="NCBI Taxonomy" id="1117943"/>
    <lineage>
        <taxon>Bacteria</taxon>
        <taxon>Pseudomonadati</taxon>
        <taxon>Pseudomonadota</taxon>
        <taxon>Alphaproteobacteria</taxon>
        <taxon>Hyphomicrobiales</taxon>
        <taxon>Rhizobiaceae</taxon>
        <taxon>Sinorhizobium/Ensifer group</taxon>
        <taxon>Sinorhizobium</taxon>
    </lineage>
</organism>
<dbReference type="Proteomes" id="UP000007735">
    <property type="component" value="Plasmid pSfHH103e"/>
</dbReference>